<evidence type="ECO:0000259" key="1">
    <source>
        <dbReference type="Pfam" id="PF07883"/>
    </source>
</evidence>
<dbReference type="Gene3D" id="2.60.120.10">
    <property type="entry name" value="Jelly Rolls"/>
    <property type="match status" value="1"/>
</dbReference>
<dbReference type="RefSeq" id="WP_215617772.1">
    <property type="nucleotide sequence ID" value="NZ_JADOER010000004.1"/>
</dbReference>
<comment type="caution">
    <text evidence="2">The sequence shown here is derived from an EMBL/GenBank/DDBJ whole genome shotgun (WGS) entry which is preliminary data.</text>
</comment>
<reference evidence="2 3" key="1">
    <citation type="journal article" date="2021" name="Mar. Drugs">
        <title>Genome Reduction and Secondary Metabolism of the Marine Sponge-Associated Cyanobacterium Leptothoe.</title>
        <authorList>
            <person name="Konstantinou D."/>
            <person name="Popin R.V."/>
            <person name="Fewer D.P."/>
            <person name="Sivonen K."/>
            <person name="Gkelis S."/>
        </authorList>
    </citation>
    <scope>NUCLEOTIDE SEQUENCE [LARGE SCALE GENOMIC DNA]</scope>
    <source>
        <strain evidence="2 3">TAU-MAC 1615</strain>
    </source>
</reference>
<evidence type="ECO:0000313" key="2">
    <source>
        <dbReference type="EMBL" id="MBT9311918.1"/>
    </source>
</evidence>
<feature type="domain" description="Cupin type-2" evidence="1">
    <location>
        <begin position="38"/>
        <end position="93"/>
    </location>
</feature>
<dbReference type="InterPro" id="IPR013096">
    <property type="entry name" value="Cupin_2"/>
</dbReference>
<organism evidence="2 3">
    <name type="scientific">Leptothoe kymatousa TAU-MAC 1615</name>
    <dbReference type="NCBI Taxonomy" id="2364775"/>
    <lineage>
        <taxon>Bacteria</taxon>
        <taxon>Bacillati</taxon>
        <taxon>Cyanobacteriota</taxon>
        <taxon>Cyanophyceae</taxon>
        <taxon>Nodosilineales</taxon>
        <taxon>Cymatolegaceae</taxon>
        <taxon>Leptothoe</taxon>
        <taxon>Leptothoe kymatousa</taxon>
    </lineage>
</organism>
<accession>A0ABS5Y261</accession>
<sequence>MDIKNVTAELAAHADGSFLDIVPFNGSHVGACSITGVSPVWEMHPDTDEWFYIIEGEFEITLLAGETPQQFVAKAGSTFVVPKGIWHKPGAPQGAKFMYFTPGQTLHSDDPLSS</sequence>
<keyword evidence="3" id="KW-1185">Reference proteome</keyword>
<dbReference type="SUPFAM" id="SSF51182">
    <property type="entry name" value="RmlC-like cupins"/>
    <property type="match status" value="1"/>
</dbReference>
<evidence type="ECO:0000313" key="3">
    <source>
        <dbReference type="Proteomes" id="UP001196661"/>
    </source>
</evidence>
<dbReference type="EMBL" id="JADOER010000004">
    <property type="protein sequence ID" value="MBT9311918.1"/>
    <property type="molecule type" value="Genomic_DNA"/>
</dbReference>
<dbReference type="InterPro" id="IPR011051">
    <property type="entry name" value="RmlC_Cupin_sf"/>
</dbReference>
<dbReference type="Pfam" id="PF07883">
    <property type="entry name" value="Cupin_2"/>
    <property type="match status" value="1"/>
</dbReference>
<protein>
    <submittedName>
        <fullName evidence="2">Cupin domain-containing protein</fullName>
    </submittedName>
</protein>
<proteinExistence type="predicted"/>
<name>A0ABS5Y261_9CYAN</name>
<dbReference type="Proteomes" id="UP001196661">
    <property type="component" value="Unassembled WGS sequence"/>
</dbReference>
<dbReference type="InterPro" id="IPR014710">
    <property type="entry name" value="RmlC-like_jellyroll"/>
</dbReference>
<gene>
    <name evidence="2" type="ORF">IXB28_06845</name>
</gene>